<gene>
    <name evidence="4" type="ORF">AN964_03040</name>
</gene>
<dbReference type="InterPro" id="IPR016181">
    <property type="entry name" value="Acyl_CoA_acyltransferase"/>
</dbReference>
<protein>
    <recommendedName>
        <fullName evidence="3">N-acetyltransferase domain-containing protein</fullName>
    </recommendedName>
</protein>
<dbReference type="SUPFAM" id="SSF55729">
    <property type="entry name" value="Acyl-CoA N-acyltransferases (Nat)"/>
    <property type="match status" value="1"/>
</dbReference>
<dbReference type="PANTHER" id="PTHR43420:SF12">
    <property type="entry name" value="N-ACETYLTRANSFERASE DOMAIN-CONTAINING PROTEIN"/>
    <property type="match status" value="1"/>
</dbReference>
<dbReference type="Pfam" id="PF00583">
    <property type="entry name" value="Acetyltransf_1"/>
    <property type="match status" value="1"/>
</dbReference>
<dbReference type="PATRIC" id="fig|157838.3.peg.671"/>
<evidence type="ECO:0000259" key="3">
    <source>
        <dbReference type="PROSITE" id="PS51186"/>
    </source>
</evidence>
<dbReference type="Proteomes" id="UP000051888">
    <property type="component" value="Unassembled WGS sequence"/>
</dbReference>
<dbReference type="PANTHER" id="PTHR43420">
    <property type="entry name" value="ACETYLTRANSFERASE"/>
    <property type="match status" value="1"/>
</dbReference>
<name>A0A0Q3TET7_9BACI</name>
<sequence length="308" mass="35951">MLNHFFLKKYEPAYHSKVVELYQSLKEKYVDFIYWWPGKESFTWNFCDCAFIGDKFIGKGQVQPIAVMEEGDSHDLKHKIFINIKIHPDYEKETEIYQILYESLYKKALKIKDSLPTGFGCLLCVGNFREEEENNAFYLANGFKPLNSLYGMARDLSEEMVASEYPLGIEVRHWQMNQEEEQLKYLRAEKEIWPDNPLGLERLLEFKRNPNWTAITAFDGEDIVGSVMAWEDLGEQAGVIEDLFVKEAYRKSGLGRYLLVAGLTHLQSVELKEAQLEVVTDNDKALNLYRSAGFKEISEEKRFYIELK</sequence>
<dbReference type="GO" id="GO:0016747">
    <property type="term" value="F:acyltransferase activity, transferring groups other than amino-acyl groups"/>
    <property type="evidence" value="ECO:0007669"/>
    <property type="project" value="InterPro"/>
</dbReference>
<keyword evidence="2" id="KW-0012">Acyltransferase</keyword>
<dbReference type="EMBL" id="LJJC01000004">
    <property type="protein sequence ID" value="KQL52608.1"/>
    <property type="molecule type" value="Genomic_DNA"/>
</dbReference>
<reference evidence="4 5" key="1">
    <citation type="submission" date="2015-09" db="EMBL/GenBank/DDBJ databases">
        <title>Genome sequencing project for genomic taxonomy and phylogenomics of Bacillus-like bacteria.</title>
        <authorList>
            <person name="Liu B."/>
            <person name="Wang J."/>
            <person name="Zhu Y."/>
            <person name="Liu G."/>
            <person name="Chen Q."/>
            <person name="Chen Z."/>
            <person name="Lan J."/>
            <person name="Che J."/>
            <person name="Ge C."/>
            <person name="Shi H."/>
            <person name="Pan Z."/>
            <person name="Liu X."/>
        </authorList>
    </citation>
    <scope>NUCLEOTIDE SEQUENCE [LARGE SCALE GENOMIC DNA]</scope>
    <source>
        <strain evidence="4 5">LMG 18435</strain>
    </source>
</reference>
<evidence type="ECO:0000313" key="5">
    <source>
        <dbReference type="Proteomes" id="UP000051888"/>
    </source>
</evidence>
<keyword evidence="1" id="KW-0808">Transferase</keyword>
<evidence type="ECO:0000313" key="4">
    <source>
        <dbReference type="EMBL" id="KQL52608.1"/>
    </source>
</evidence>
<dbReference type="PROSITE" id="PS51186">
    <property type="entry name" value="GNAT"/>
    <property type="match status" value="1"/>
</dbReference>
<dbReference type="Gene3D" id="3.40.630.30">
    <property type="match status" value="1"/>
</dbReference>
<accession>A0A0Q3TET7</accession>
<comment type="caution">
    <text evidence="4">The sequence shown here is derived from an EMBL/GenBank/DDBJ whole genome shotgun (WGS) entry which is preliminary data.</text>
</comment>
<dbReference type="STRING" id="157838.AN964_03040"/>
<organism evidence="4 5">
    <name type="scientific">Heyndrickxia shackletonii</name>
    <dbReference type="NCBI Taxonomy" id="157838"/>
    <lineage>
        <taxon>Bacteria</taxon>
        <taxon>Bacillati</taxon>
        <taxon>Bacillota</taxon>
        <taxon>Bacilli</taxon>
        <taxon>Bacillales</taxon>
        <taxon>Bacillaceae</taxon>
        <taxon>Heyndrickxia</taxon>
    </lineage>
</organism>
<dbReference type="InterPro" id="IPR050680">
    <property type="entry name" value="YpeA/RimI_acetyltransf"/>
</dbReference>
<dbReference type="CDD" id="cd04301">
    <property type="entry name" value="NAT_SF"/>
    <property type="match status" value="1"/>
</dbReference>
<dbReference type="AlphaFoldDB" id="A0A0Q3TET7"/>
<keyword evidence="5" id="KW-1185">Reference proteome</keyword>
<feature type="domain" description="N-acetyltransferase" evidence="3">
    <location>
        <begin position="169"/>
        <end position="308"/>
    </location>
</feature>
<dbReference type="InterPro" id="IPR000182">
    <property type="entry name" value="GNAT_dom"/>
</dbReference>
<proteinExistence type="predicted"/>
<evidence type="ECO:0000256" key="1">
    <source>
        <dbReference type="ARBA" id="ARBA00022679"/>
    </source>
</evidence>
<evidence type="ECO:0000256" key="2">
    <source>
        <dbReference type="ARBA" id="ARBA00023315"/>
    </source>
</evidence>